<dbReference type="GO" id="GO:0008270">
    <property type="term" value="F:zinc ion binding"/>
    <property type="evidence" value="ECO:0007669"/>
    <property type="project" value="UniProtKB-KW"/>
</dbReference>
<reference evidence="11" key="1">
    <citation type="submission" date="2023-06" db="EMBL/GenBank/DDBJ databases">
        <title>Survivors Of The Sea: Transcriptome response of Skeletonema marinoi to long-term dormancy.</title>
        <authorList>
            <person name="Pinder M.I.M."/>
            <person name="Kourtchenko O."/>
            <person name="Robertson E.K."/>
            <person name="Larsson T."/>
            <person name="Maumus F."/>
            <person name="Osuna-Cruz C.M."/>
            <person name="Vancaester E."/>
            <person name="Stenow R."/>
            <person name="Vandepoele K."/>
            <person name="Ploug H."/>
            <person name="Bruchert V."/>
            <person name="Godhe A."/>
            <person name="Topel M."/>
        </authorList>
    </citation>
    <scope>NUCLEOTIDE SEQUENCE</scope>
    <source>
        <strain evidence="11">R05AC</strain>
    </source>
</reference>
<dbReference type="InterPro" id="IPR039399">
    <property type="entry name" value="Deltex_C_sf"/>
</dbReference>
<gene>
    <name evidence="11" type="ORF">QTG54_006773</name>
</gene>
<keyword evidence="11" id="KW-0012">Acyltransferase</keyword>
<feature type="transmembrane region" description="Helical" evidence="9">
    <location>
        <begin position="1176"/>
        <end position="1195"/>
    </location>
</feature>
<dbReference type="InterPro" id="IPR039396">
    <property type="entry name" value="Deltex_C"/>
</dbReference>
<evidence type="ECO:0000256" key="5">
    <source>
        <dbReference type="ARBA" id="ARBA00022679"/>
    </source>
</evidence>
<dbReference type="InterPro" id="IPR013083">
    <property type="entry name" value="Znf_RING/FYVE/PHD"/>
</dbReference>
<feature type="compositionally biased region" description="Low complexity" evidence="8">
    <location>
        <begin position="43"/>
        <end position="69"/>
    </location>
</feature>
<dbReference type="Gene3D" id="3.90.228.10">
    <property type="match status" value="1"/>
</dbReference>
<dbReference type="Pfam" id="PF18102">
    <property type="entry name" value="DTC"/>
    <property type="match status" value="2"/>
</dbReference>
<evidence type="ECO:0000256" key="4">
    <source>
        <dbReference type="ARBA" id="ARBA00012483"/>
    </source>
</evidence>
<dbReference type="EMBL" id="JATAAI010000011">
    <property type="protein sequence ID" value="KAK1742208.1"/>
    <property type="molecule type" value="Genomic_DNA"/>
</dbReference>
<dbReference type="PANTHER" id="PTHR12622">
    <property type="entry name" value="DELTEX-RELATED"/>
    <property type="match status" value="1"/>
</dbReference>
<keyword evidence="5 11" id="KW-0808">Transferase</keyword>
<evidence type="ECO:0000256" key="7">
    <source>
        <dbReference type="PROSITE-ProRule" id="PRU00175"/>
    </source>
</evidence>
<comment type="similarity">
    <text evidence="3">Belongs to the Deltex family.</text>
</comment>
<dbReference type="CDD" id="cd16448">
    <property type="entry name" value="RING-H2"/>
    <property type="match status" value="2"/>
</dbReference>
<feature type="region of interest" description="Disordered" evidence="8">
    <location>
        <begin position="1073"/>
        <end position="1093"/>
    </location>
</feature>
<feature type="domain" description="RING-type" evidence="10">
    <location>
        <begin position="550"/>
        <end position="591"/>
    </location>
</feature>
<feature type="region of interest" description="Disordered" evidence="8">
    <location>
        <begin position="1100"/>
        <end position="1119"/>
    </location>
</feature>
<dbReference type="EC" id="2.3.2.27" evidence="4"/>
<feature type="region of interest" description="Disordered" evidence="8">
    <location>
        <begin position="495"/>
        <end position="516"/>
    </location>
</feature>
<sequence>MDYPLPTPKKKKKASSKGGSSKQRRKEGRSIDDSPPRRRRNNVGRVARSNDVIVIDGSDNDDNISLINSSDDERKPAAKANTTTTASRDVSSKQRQQQSRCISLLDDDNSSEDDSSVQEIQTNIIAEGRKRSRSKNLSVMMNNFDSDRALAEKLQKKEEAAAHNTAKANPLREQRLMTQSTDGKAVLAVQEIMSLVAETRNIAKKYKNYNLVNYIAAVTREDMFHFAKAMLELQQEFLKQRINGYIDVGYHYTASTHMANIRQHGLLTKKDRDSQRVNSTLHGSVFGDGIYTANNPDNFSSYGNTGVLVARLTGKMVRVARSLLSNTKVDANTIIGDKMMSATALPIPTGMGGHHHQGQNLDKDGWPLKDDYHEIVLRSSAQCLPMISYDSRARQTKEGQKCIKNMEKGLQDIFDKLFNKGMKRSAYKDSEILKAPTASYHPLPAFNGLNMGLPPPASLAAILPPGFTAPLPGMGPLPAPFPGIGPTIGVGSTSTNAATSNTTRSNSVARTAIPSTPNTLSYKAPATLTTGIPSDAMSTPDSSCDMEEDCVICQDVLHKRRKCAKLKCGHIFHKECIQRAFQSKPQCPVCRKSIGAPVGKCPSGTMTTTTSSMRCSGFREGSIVITYSIPAGRQMSYHDNPGTSHASKHATAYIPDNPDGQALLKRLKYAFLHGLTFTVGTSITTGAKNQCTWASIHHKTSHSGGVQAHGFPDSDYFKNCNVELDGLGVPPAHSLDENGKERGDGNDSRRRTANANATDGRKKRQWHADVANNFTQPLLAVKLPKQEGGVRTRSQVKADLREREHMLMTESIEGKAVLAVQEIIALAKANSADTITQDDMVFFTENMLRLQQEYVLKGINGHIDVGYHYTSSEHIANIRQHGLLTRRDRNDQQLNATFHGSVFGDGIYTANNPDNFSAYGNTGVLVARLPGKMIRVRGSLPSNTMVDANTIVGDKMKDITSQQVDTDNWPLNGDNHEIVMRSSAQCVPMIKYDARSRKTKKGKECIKNIEKGLQDIFDKYFNAGLQRSEYQDAEILLSNWVPRVIALASAALPTRTRPPVTIQRLRNSSIAPFSTAGNNPLATRTTGPPRLNSTLSTSAAANASSLRRTSQRIGSGGTNAASATAGNAIAGNAMPSSSNTLNNMATHTARTPPVTAVFEFAFIIVQFAFNMSWRLLATVLLPLLWLVVVIALFALELSADLTKTTTPTASSNPLPGNTHVTRTAIPSTTNTLSYKAPATLTTGIPSDAMSTPDSSCDMEEDCVICQDPLHKRRKCAKLKCGHIFHKKCIQRAFQSKPQCPVCRKSIGAPVGKCPSGTMTTTTSSMRCSGFRECSIVITYVIPAGRQMSYHDNPGTNHASKHTTAYIPDNPDGQALLKRLKYAFLHGLTFTVGTSLTTGKQNQCTWASIHHKTSHSRGVQAHGFPDPDYFNNCNAELDGLGVPPVHSLDENGKEV</sequence>
<comment type="pathway">
    <text evidence="2">Protein modification; protein ubiquitination.</text>
</comment>
<feature type="compositionally biased region" description="Low complexity" evidence="8">
    <location>
        <begin position="495"/>
        <end position="511"/>
    </location>
</feature>
<evidence type="ECO:0000256" key="8">
    <source>
        <dbReference type="SAM" id="MobiDB-lite"/>
    </source>
</evidence>
<keyword evidence="7" id="KW-0862">Zinc</keyword>
<feature type="region of interest" description="Disordered" evidence="8">
    <location>
        <begin position="728"/>
        <end position="766"/>
    </location>
</feature>
<keyword evidence="12" id="KW-1185">Reference proteome</keyword>
<name>A0AAD8Y9M8_9STRA</name>
<feature type="compositionally biased region" description="Basic and acidic residues" evidence="8">
    <location>
        <begin position="734"/>
        <end position="750"/>
    </location>
</feature>
<evidence type="ECO:0000256" key="1">
    <source>
        <dbReference type="ARBA" id="ARBA00000900"/>
    </source>
</evidence>
<dbReference type="Gene3D" id="3.30.40.10">
    <property type="entry name" value="Zinc/RING finger domain, C3HC4 (zinc finger)"/>
    <property type="match status" value="2"/>
</dbReference>
<accession>A0AAD8Y9M8</accession>
<keyword evidence="9" id="KW-0812">Transmembrane</keyword>
<evidence type="ECO:0000256" key="3">
    <source>
        <dbReference type="ARBA" id="ARBA00009413"/>
    </source>
</evidence>
<keyword evidence="6" id="KW-0479">Metal-binding</keyword>
<evidence type="ECO:0000256" key="9">
    <source>
        <dbReference type="SAM" id="Phobius"/>
    </source>
</evidence>
<dbReference type="SUPFAM" id="SSF57850">
    <property type="entry name" value="RING/U-box"/>
    <property type="match status" value="2"/>
</dbReference>
<organism evidence="11 12">
    <name type="scientific">Skeletonema marinoi</name>
    <dbReference type="NCBI Taxonomy" id="267567"/>
    <lineage>
        <taxon>Eukaryota</taxon>
        <taxon>Sar</taxon>
        <taxon>Stramenopiles</taxon>
        <taxon>Ochrophyta</taxon>
        <taxon>Bacillariophyta</taxon>
        <taxon>Coscinodiscophyceae</taxon>
        <taxon>Thalassiosirophycidae</taxon>
        <taxon>Thalassiosirales</taxon>
        <taxon>Skeletonemataceae</taxon>
        <taxon>Skeletonema</taxon>
        <taxon>Skeletonema marinoi-dohrnii complex</taxon>
    </lineage>
</organism>
<dbReference type="PROSITE" id="PS50089">
    <property type="entry name" value="ZF_RING_2"/>
    <property type="match status" value="2"/>
</dbReference>
<proteinExistence type="inferred from homology"/>
<keyword evidence="9" id="KW-1133">Transmembrane helix</keyword>
<evidence type="ECO:0000259" key="10">
    <source>
        <dbReference type="PROSITE" id="PS50089"/>
    </source>
</evidence>
<keyword evidence="9" id="KW-0472">Membrane</keyword>
<feature type="compositionally biased region" description="Acidic residues" evidence="8">
    <location>
        <begin position="105"/>
        <end position="116"/>
    </location>
</feature>
<dbReference type="InterPro" id="IPR039398">
    <property type="entry name" value="Deltex_fam"/>
</dbReference>
<feature type="region of interest" description="Disordered" evidence="8">
    <location>
        <begin position="1"/>
        <end position="116"/>
    </location>
</feature>
<dbReference type="Proteomes" id="UP001224775">
    <property type="component" value="Unassembled WGS sequence"/>
</dbReference>
<protein>
    <recommendedName>
        <fullName evidence="4">RING-type E3 ubiquitin transferase</fullName>
        <ecNumber evidence="4">2.3.2.27</ecNumber>
    </recommendedName>
</protein>
<evidence type="ECO:0000313" key="12">
    <source>
        <dbReference type="Proteomes" id="UP001224775"/>
    </source>
</evidence>
<keyword evidence="7" id="KW-0863">Zinc-finger</keyword>
<feature type="compositionally biased region" description="Polar residues" evidence="8">
    <location>
        <begin position="87"/>
        <end position="101"/>
    </location>
</feature>
<dbReference type="GO" id="GO:0061630">
    <property type="term" value="F:ubiquitin protein ligase activity"/>
    <property type="evidence" value="ECO:0007669"/>
    <property type="project" value="UniProtKB-EC"/>
</dbReference>
<dbReference type="Gene3D" id="3.30.390.130">
    <property type="match status" value="2"/>
</dbReference>
<dbReference type="GO" id="GO:0007219">
    <property type="term" value="P:Notch signaling pathway"/>
    <property type="evidence" value="ECO:0007669"/>
    <property type="project" value="InterPro"/>
</dbReference>
<dbReference type="GO" id="GO:0016567">
    <property type="term" value="P:protein ubiquitination"/>
    <property type="evidence" value="ECO:0007669"/>
    <property type="project" value="InterPro"/>
</dbReference>
<evidence type="ECO:0000256" key="2">
    <source>
        <dbReference type="ARBA" id="ARBA00004906"/>
    </source>
</evidence>
<dbReference type="InterPro" id="IPR001841">
    <property type="entry name" value="Znf_RING"/>
</dbReference>
<comment type="caution">
    <text evidence="11">The sequence shown here is derived from an EMBL/GenBank/DDBJ whole genome shotgun (WGS) entry which is preliminary data.</text>
</comment>
<feature type="compositionally biased region" description="Polar residues" evidence="8">
    <location>
        <begin position="1073"/>
        <end position="1086"/>
    </location>
</feature>
<dbReference type="SMART" id="SM00184">
    <property type="entry name" value="RING"/>
    <property type="match status" value="2"/>
</dbReference>
<feature type="domain" description="RING-type" evidence="10">
    <location>
        <begin position="1262"/>
        <end position="1303"/>
    </location>
</feature>
<evidence type="ECO:0000256" key="6">
    <source>
        <dbReference type="ARBA" id="ARBA00022723"/>
    </source>
</evidence>
<comment type="catalytic activity">
    <reaction evidence="1">
        <text>S-ubiquitinyl-[E2 ubiquitin-conjugating enzyme]-L-cysteine + [acceptor protein]-L-lysine = [E2 ubiquitin-conjugating enzyme]-L-cysteine + N(6)-ubiquitinyl-[acceptor protein]-L-lysine.</text>
        <dbReference type="EC" id="2.3.2.27"/>
    </reaction>
</comment>
<evidence type="ECO:0000313" key="11">
    <source>
        <dbReference type="EMBL" id="KAK1742208.1"/>
    </source>
</evidence>
<dbReference type="Pfam" id="PF13639">
    <property type="entry name" value="zf-RING_2"/>
    <property type="match status" value="2"/>
</dbReference>